<evidence type="ECO:0000259" key="1">
    <source>
        <dbReference type="Pfam" id="PF00174"/>
    </source>
</evidence>
<dbReference type="AlphaFoldDB" id="A0A516H3C7"/>
<dbReference type="EMBL" id="CP041636">
    <property type="protein sequence ID" value="QDO98245.1"/>
    <property type="molecule type" value="Genomic_DNA"/>
</dbReference>
<organism evidence="2 3">
    <name type="scientific">Ferrovibrio terrae</name>
    <dbReference type="NCBI Taxonomy" id="2594003"/>
    <lineage>
        <taxon>Bacteria</taxon>
        <taxon>Pseudomonadati</taxon>
        <taxon>Pseudomonadota</taxon>
        <taxon>Alphaproteobacteria</taxon>
        <taxon>Rhodospirillales</taxon>
        <taxon>Rhodospirillaceae</taxon>
        <taxon>Ferrovibrio</taxon>
    </lineage>
</organism>
<protein>
    <submittedName>
        <fullName evidence="2">Molybdopterin-dependent oxidoreductase</fullName>
    </submittedName>
</protein>
<dbReference type="KEGG" id="fer:FNB15_13620"/>
<gene>
    <name evidence="2" type="ORF">FNB15_13620</name>
</gene>
<name>A0A516H3C7_9PROT</name>
<accession>A0A516H3C7</accession>
<dbReference type="InterPro" id="IPR000572">
    <property type="entry name" value="OxRdtase_Mopterin-bd_dom"/>
</dbReference>
<sequence>MCKHDAVPDGGWVLQGWRQVKRARLWLTLLLALGGLVVSIRDGHAAEPLPAPRGEVLLTVSGAIGRGNAQDSAGGLEARFDRAMLEQIGFTEVNTATPWHSGVMRFEGVLLRAVLGMVEARGNNLLASAHNEYSATLPASDAAHYNVILAMKLNGETMTFRDKGPLFIIYPFDSDKALQTDMTYIRSVWQLRRIDVR</sequence>
<evidence type="ECO:0000313" key="3">
    <source>
        <dbReference type="Proteomes" id="UP000317496"/>
    </source>
</evidence>
<dbReference type="Gene3D" id="3.90.420.10">
    <property type="entry name" value="Oxidoreductase, molybdopterin-binding domain"/>
    <property type="match status" value="1"/>
</dbReference>
<reference evidence="2 3" key="1">
    <citation type="submission" date="2019-07" db="EMBL/GenBank/DDBJ databases">
        <title>Genome sequencing for Ferrovibrio sp. K5.</title>
        <authorList>
            <person name="Park S.-J."/>
        </authorList>
    </citation>
    <scope>NUCLEOTIDE SEQUENCE [LARGE SCALE GENOMIC DNA]</scope>
    <source>
        <strain evidence="2 3">K5</strain>
    </source>
</reference>
<feature type="domain" description="Oxidoreductase molybdopterin-binding" evidence="1">
    <location>
        <begin position="95"/>
        <end position="170"/>
    </location>
</feature>
<dbReference type="SUPFAM" id="SSF56524">
    <property type="entry name" value="Oxidoreductase molybdopterin-binding domain"/>
    <property type="match status" value="1"/>
</dbReference>
<proteinExistence type="predicted"/>
<dbReference type="Proteomes" id="UP000317496">
    <property type="component" value="Chromosome"/>
</dbReference>
<dbReference type="OrthoDB" id="9798763at2"/>
<evidence type="ECO:0000313" key="2">
    <source>
        <dbReference type="EMBL" id="QDO98245.1"/>
    </source>
</evidence>
<dbReference type="InterPro" id="IPR036374">
    <property type="entry name" value="OxRdtase_Mopterin-bd_sf"/>
</dbReference>
<keyword evidence="3" id="KW-1185">Reference proteome</keyword>
<dbReference type="Pfam" id="PF00174">
    <property type="entry name" value="Oxidored_molyb"/>
    <property type="match status" value="1"/>
</dbReference>